<dbReference type="InterPro" id="IPR036388">
    <property type="entry name" value="WH-like_DNA-bd_sf"/>
</dbReference>
<dbReference type="InterPro" id="IPR011006">
    <property type="entry name" value="CheY-like_superfamily"/>
</dbReference>
<dbReference type="Gene3D" id="3.40.50.2300">
    <property type="match status" value="1"/>
</dbReference>
<evidence type="ECO:0000256" key="6">
    <source>
        <dbReference type="ARBA" id="ARBA00023163"/>
    </source>
</evidence>
<evidence type="ECO:0000256" key="2">
    <source>
        <dbReference type="ARBA" id="ARBA00022553"/>
    </source>
</evidence>
<dbReference type="Gene3D" id="6.10.250.690">
    <property type="match status" value="1"/>
</dbReference>
<sequence length="244" mass="27964">MNLLVVEDDRSVCEMLRPFLEREAQVTFVHTGNEAETMIDAEQWDLIILDWMLPNRSGIELCRMIRSTRETPIILLTARGEENDRLLGLESGADDYITKPFSPLELLARIKAIMRRYRLGTGKAADSQSAASPESGPLDGSDINAEERFHYKDIRVDTRTREVSVGSSTFTNLTPREFDLISLLVRNPKRVFTREQLLESVWGYDFYGDERTVDVHIKRLRTKIGTPERILIATVWGVGYKLEE</sequence>
<evidence type="ECO:0000256" key="5">
    <source>
        <dbReference type="ARBA" id="ARBA00023125"/>
    </source>
</evidence>
<dbReference type="FunFam" id="1.10.10.10:FF:000018">
    <property type="entry name" value="DNA-binding response regulator ResD"/>
    <property type="match status" value="1"/>
</dbReference>
<dbReference type="InterPro" id="IPR001789">
    <property type="entry name" value="Sig_transdc_resp-reg_receiver"/>
</dbReference>
<dbReference type="PROSITE" id="PS51755">
    <property type="entry name" value="OMPR_PHOB"/>
    <property type="match status" value="1"/>
</dbReference>
<name>A0A7X3FLG3_9BACL</name>
<dbReference type="PANTHER" id="PTHR48111">
    <property type="entry name" value="REGULATOR OF RPOS"/>
    <property type="match status" value="1"/>
</dbReference>
<dbReference type="Gene3D" id="1.10.10.10">
    <property type="entry name" value="Winged helix-like DNA-binding domain superfamily/Winged helix DNA-binding domain"/>
    <property type="match status" value="1"/>
</dbReference>
<dbReference type="Proteomes" id="UP000490800">
    <property type="component" value="Unassembled WGS sequence"/>
</dbReference>
<feature type="modified residue" description="4-aspartylphosphate" evidence="7">
    <location>
        <position position="50"/>
    </location>
</feature>
<dbReference type="SMART" id="SM00862">
    <property type="entry name" value="Trans_reg_C"/>
    <property type="match status" value="1"/>
</dbReference>
<dbReference type="GO" id="GO:0032993">
    <property type="term" value="C:protein-DNA complex"/>
    <property type="evidence" value="ECO:0007669"/>
    <property type="project" value="TreeGrafter"/>
</dbReference>
<dbReference type="CDD" id="cd17574">
    <property type="entry name" value="REC_OmpR"/>
    <property type="match status" value="1"/>
</dbReference>
<reference evidence="12 13" key="1">
    <citation type="journal article" date="2019" name="Microorganisms">
        <title>Paenibacillus lutrae sp. nov., A Chitinolytic Species Isolated from A River Otter in Castril Natural Park, Granada, Spain.</title>
        <authorList>
            <person name="Rodriguez M."/>
            <person name="Reina J.C."/>
            <person name="Bejar V."/>
            <person name="Llamas I."/>
        </authorList>
    </citation>
    <scope>NUCLEOTIDE SEQUENCE [LARGE SCALE GENOMIC DNA]</scope>
    <source>
        <strain evidence="12 13">N10</strain>
    </source>
</reference>
<dbReference type="AlphaFoldDB" id="A0A7X3FLG3"/>
<evidence type="ECO:0000313" key="13">
    <source>
        <dbReference type="Proteomes" id="UP000490800"/>
    </source>
</evidence>
<dbReference type="SUPFAM" id="SSF52172">
    <property type="entry name" value="CheY-like"/>
    <property type="match status" value="1"/>
</dbReference>
<dbReference type="Pfam" id="PF00486">
    <property type="entry name" value="Trans_reg_C"/>
    <property type="match status" value="1"/>
</dbReference>
<comment type="subcellular location">
    <subcellularLocation>
        <location evidence="1">Cytoplasm</location>
    </subcellularLocation>
</comment>
<evidence type="ECO:0000259" key="10">
    <source>
        <dbReference type="PROSITE" id="PS50110"/>
    </source>
</evidence>
<comment type="caution">
    <text evidence="12">The sequence shown here is derived from an EMBL/GenBank/DDBJ whole genome shotgun (WGS) entry which is preliminary data.</text>
</comment>
<dbReference type="GO" id="GO:0000156">
    <property type="term" value="F:phosphorelay response regulator activity"/>
    <property type="evidence" value="ECO:0007669"/>
    <property type="project" value="TreeGrafter"/>
</dbReference>
<dbReference type="Pfam" id="PF00072">
    <property type="entry name" value="Response_reg"/>
    <property type="match status" value="1"/>
</dbReference>
<dbReference type="GO" id="GO:0000976">
    <property type="term" value="F:transcription cis-regulatory region binding"/>
    <property type="evidence" value="ECO:0007669"/>
    <property type="project" value="TreeGrafter"/>
</dbReference>
<evidence type="ECO:0000256" key="8">
    <source>
        <dbReference type="PROSITE-ProRule" id="PRU01091"/>
    </source>
</evidence>
<dbReference type="GO" id="GO:0005829">
    <property type="term" value="C:cytosol"/>
    <property type="evidence" value="ECO:0007669"/>
    <property type="project" value="TreeGrafter"/>
</dbReference>
<feature type="DNA-binding region" description="OmpR/PhoB-type" evidence="8">
    <location>
        <begin position="146"/>
        <end position="244"/>
    </location>
</feature>
<evidence type="ECO:0000256" key="7">
    <source>
        <dbReference type="PROSITE-ProRule" id="PRU00169"/>
    </source>
</evidence>
<keyword evidence="4" id="KW-0805">Transcription regulation</keyword>
<dbReference type="EMBL" id="RHLK01000015">
    <property type="protein sequence ID" value="MVP01803.1"/>
    <property type="molecule type" value="Genomic_DNA"/>
</dbReference>
<dbReference type="InterPro" id="IPR016032">
    <property type="entry name" value="Sig_transdc_resp-reg_C-effctor"/>
</dbReference>
<keyword evidence="13" id="KW-1185">Reference proteome</keyword>
<dbReference type="InterPro" id="IPR039420">
    <property type="entry name" value="WalR-like"/>
</dbReference>
<protein>
    <submittedName>
        <fullName evidence="12">Response regulator</fullName>
    </submittedName>
</protein>
<gene>
    <name evidence="12" type="ORF">EDM21_20105</name>
</gene>
<dbReference type="CDD" id="cd00383">
    <property type="entry name" value="trans_reg_C"/>
    <property type="match status" value="1"/>
</dbReference>
<keyword evidence="6" id="KW-0804">Transcription</keyword>
<proteinExistence type="predicted"/>
<keyword evidence="3" id="KW-0902">Two-component regulatory system</keyword>
<feature type="domain" description="Response regulatory" evidence="10">
    <location>
        <begin position="2"/>
        <end position="114"/>
    </location>
</feature>
<dbReference type="PANTHER" id="PTHR48111:SF21">
    <property type="entry name" value="DNA-BINDING DUAL MASTER TRANSCRIPTIONAL REGULATOR RPAA"/>
    <property type="match status" value="1"/>
</dbReference>
<dbReference type="SUPFAM" id="SSF46894">
    <property type="entry name" value="C-terminal effector domain of the bipartite response regulators"/>
    <property type="match status" value="1"/>
</dbReference>
<dbReference type="FunFam" id="3.40.50.2300:FF:000001">
    <property type="entry name" value="DNA-binding response regulator PhoB"/>
    <property type="match status" value="1"/>
</dbReference>
<dbReference type="OrthoDB" id="9790442at2"/>
<dbReference type="InterPro" id="IPR001867">
    <property type="entry name" value="OmpR/PhoB-type_DNA-bd"/>
</dbReference>
<feature type="region of interest" description="Disordered" evidence="9">
    <location>
        <begin position="124"/>
        <end position="143"/>
    </location>
</feature>
<feature type="domain" description="OmpR/PhoB-type" evidence="11">
    <location>
        <begin position="146"/>
        <end position="244"/>
    </location>
</feature>
<evidence type="ECO:0000259" key="11">
    <source>
        <dbReference type="PROSITE" id="PS51755"/>
    </source>
</evidence>
<dbReference type="SMART" id="SM00448">
    <property type="entry name" value="REC"/>
    <property type="match status" value="1"/>
</dbReference>
<keyword evidence="5 8" id="KW-0238">DNA-binding</keyword>
<accession>A0A7X3FLG3</accession>
<evidence type="ECO:0000256" key="3">
    <source>
        <dbReference type="ARBA" id="ARBA00023012"/>
    </source>
</evidence>
<evidence type="ECO:0000256" key="4">
    <source>
        <dbReference type="ARBA" id="ARBA00023015"/>
    </source>
</evidence>
<dbReference type="PROSITE" id="PS50110">
    <property type="entry name" value="RESPONSE_REGULATORY"/>
    <property type="match status" value="1"/>
</dbReference>
<evidence type="ECO:0000256" key="1">
    <source>
        <dbReference type="ARBA" id="ARBA00004496"/>
    </source>
</evidence>
<evidence type="ECO:0000256" key="9">
    <source>
        <dbReference type="SAM" id="MobiDB-lite"/>
    </source>
</evidence>
<dbReference type="GO" id="GO:0006355">
    <property type="term" value="P:regulation of DNA-templated transcription"/>
    <property type="evidence" value="ECO:0007669"/>
    <property type="project" value="InterPro"/>
</dbReference>
<evidence type="ECO:0000313" key="12">
    <source>
        <dbReference type="EMBL" id="MVP01803.1"/>
    </source>
</evidence>
<organism evidence="12 13">
    <name type="scientific">Paenibacillus lutrae</name>
    <dbReference type="NCBI Taxonomy" id="2078573"/>
    <lineage>
        <taxon>Bacteria</taxon>
        <taxon>Bacillati</taxon>
        <taxon>Bacillota</taxon>
        <taxon>Bacilli</taxon>
        <taxon>Bacillales</taxon>
        <taxon>Paenibacillaceae</taxon>
        <taxon>Paenibacillus</taxon>
    </lineage>
</organism>
<keyword evidence="2 7" id="KW-0597">Phosphoprotein</keyword>